<gene>
    <name evidence="1" type="ORF">BpHYR1_001313</name>
</gene>
<comment type="caution">
    <text evidence="1">The sequence shown here is derived from an EMBL/GenBank/DDBJ whole genome shotgun (WGS) entry which is preliminary data.</text>
</comment>
<evidence type="ECO:0000313" key="1">
    <source>
        <dbReference type="EMBL" id="RNA43928.1"/>
    </source>
</evidence>
<dbReference type="AlphaFoldDB" id="A0A3M7T7V7"/>
<sequence>MANLFALDNPRRKNLDHVDSVVLKLQFDTIFIQFGPKLSELGCFKRRKKKSQNQKIKIQTRQNSEQIYVCGEFEAVCECLVNDGCVRMAVVAYSSYCILVDHLLICMLTQINLTFVSLLMHRLSRFKKDELFRLIGLNYAVKFCALSGHMPVDGDLWNIPLRRPCLSSGLFRPLAPKIDTVTGAEL</sequence>
<dbReference type="EMBL" id="REGN01000172">
    <property type="protein sequence ID" value="RNA43928.1"/>
    <property type="molecule type" value="Genomic_DNA"/>
</dbReference>
<organism evidence="1 2">
    <name type="scientific">Brachionus plicatilis</name>
    <name type="common">Marine rotifer</name>
    <name type="synonym">Brachionus muelleri</name>
    <dbReference type="NCBI Taxonomy" id="10195"/>
    <lineage>
        <taxon>Eukaryota</taxon>
        <taxon>Metazoa</taxon>
        <taxon>Spiralia</taxon>
        <taxon>Gnathifera</taxon>
        <taxon>Rotifera</taxon>
        <taxon>Eurotatoria</taxon>
        <taxon>Monogononta</taxon>
        <taxon>Pseudotrocha</taxon>
        <taxon>Ploima</taxon>
        <taxon>Brachionidae</taxon>
        <taxon>Brachionus</taxon>
    </lineage>
</organism>
<name>A0A3M7T7V7_BRAPC</name>
<dbReference type="Proteomes" id="UP000276133">
    <property type="component" value="Unassembled WGS sequence"/>
</dbReference>
<accession>A0A3M7T7V7</accession>
<proteinExistence type="predicted"/>
<protein>
    <submittedName>
        <fullName evidence="1">Uncharacterized protein</fullName>
    </submittedName>
</protein>
<evidence type="ECO:0000313" key="2">
    <source>
        <dbReference type="Proteomes" id="UP000276133"/>
    </source>
</evidence>
<reference evidence="1 2" key="1">
    <citation type="journal article" date="2018" name="Sci. Rep.">
        <title>Genomic signatures of local adaptation to the degree of environmental predictability in rotifers.</title>
        <authorList>
            <person name="Franch-Gras L."/>
            <person name="Hahn C."/>
            <person name="Garcia-Roger E.M."/>
            <person name="Carmona M.J."/>
            <person name="Serra M."/>
            <person name="Gomez A."/>
        </authorList>
    </citation>
    <scope>NUCLEOTIDE SEQUENCE [LARGE SCALE GENOMIC DNA]</scope>
    <source>
        <strain evidence="1">HYR1</strain>
    </source>
</reference>
<keyword evidence="2" id="KW-1185">Reference proteome</keyword>